<feature type="region of interest" description="Disordered" evidence="1">
    <location>
        <begin position="1"/>
        <end position="20"/>
    </location>
</feature>
<dbReference type="EMBL" id="CAJNON010000012">
    <property type="protein sequence ID" value="CAF0771938.1"/>
    <property type="molecule type" value="Genomic_DNA"/>
</dbReference>
<sequence>MAYNINRSNEDGRRFPKSNSSQLIDCHGRPCAKCGKCRDWYYTGDQAGWRWIQNQHNWTSDDYNHWHQLDFYAILRKRDDATCACRGRCYYVLNHGPDADGCHLDYHCLCEDNVWNSVF</sequence>
<protein>
    <submittedName>
        <fullName evidence="3">Uncharacterized protein</fullName>
    </submittedName>
</protein>
<dbReference type="Proteomes" id="UP000663891">
    <property type="component" value="Unassembled WGS sequence"/>
</dbReference>
<name>A0A818KHV4_9BILA</name>
<dbReference type="AlphaFoldDB" id="A0A818KHV4"/>
<reference evidence="3" key="1">
    <citation type="submission" date="2021-02" db="EMBL/GenBank/DDBJ databases">
        <authorList>
            <person name="Nowell W R."/>
        </authorList>
    </citation>
    <scope>NUCLEOTIDE SEQUENCE</scope>
</reference>
<evidence type="ECO:0000256" key="1">
    <source>
        <dbReference type="SAM" id="MobiDB-lite"/>
    </source>
</evidence>
<comment type="caution">
    <text evidence="3">The sequence shown here is derived from an EMBL/GenBank/DDBJ whole genome shotgun (WGS) entry which is preliminary data.</text>
</comment>
<accession>A0A818KHV4</accession>
<evidence type="ECO:0000313" key="3">
    <source>
        <dbReference type="EMBL" id="CAF3558476.1"/>
    </source>
</evidence>
<evidence type="ECO:0000313" key="2">
    <source>
        <dbReference type="EMBL" id="CAF0771938.1"/>
    </source>
</evidence>
<gene>
    <name evidence="3" type="ORF">OKA104_LOCUS4461</name>
    <name evidence="2" type="ORF">VCS650_LOCUS2420</name>
</gene>
<evidence type="ECO:0000313" key="4">
    <source>
        <dbReference type="Proteomes" id="UP000663881"/>
    </source>
</evidence>
<proteinExistence type="predicted"/>
<organism evidence="3 4">
    <name type="scientific">Adineta steineri</name>
    <dbReference type="NCBI Taxonomy" id="433720"/>
    <lineage>
        <taxon>Eukaryota</taxon>
        <taxon>Metazoa</taxon>
        <taxon>Spiralia</taxon>
        <taxon>Gnathifera</taxon>
        <taxon>Rotifera</taxon>
        <taxon>Eurotatoria</taxon>
        <taxon>Bdelloidea</taxon>
        <taxon>Adinetida</taxon>
        <taxon>Adinetidae</taxon>
        <taxon>Adineta</taxon>
    </lineage>
</organism>
<dbReference type="Proteomes" id="UP000663881">
    <property type="component" value="Unassembled WGS sequence"/>
</dbReference>
<dbReference type="EMBL" id="CAJOAY010000144">
    <property type="protein sequence ID" value="CAF3558476.1"/>
    <property type="molecule type" value="Genomic_DNA"/>
</dbReference>
<dbReference type="OrthoDB" id="9969930at2759"/>